<comment type="caution">
    <text evidence="1">The sequence shown here is derived from an EMBL/GenBank/DDBJ whole genome shotgun (WGS) entry which is preliminary data.</text>
</comment>
<organism evidence="1 2">
    <name type="scientific">Crepidotus variabilis</name>
    <dbReference type="NCBI Taxonomy" id="179855"/>
    <lineage>
        <taxon>Eukaryota</taxon>
        <taxon>Fungi</taxon>
        <taxon>Dikarya</taxon>
        <taxon>Basidiomycota</taxon>
        <taxon>Agaricomycotina</taxon>
        <taxon>Agaricomycetes</taxon>
        <taxon>Agaricomycetidae</taxon>
        <taxon>Agaricales</taxon>
        <taxon>Agaricineae</taxon>
        <taxon>Crepidotaceae</taxon>
        <taxon>Crepidotus</taxon>
    </lineage>
</organism>
<evidence type="ECO:0000313" key="1">
    <source>
        <dbReference type="EMBL" id="KAF9525438.1"/>
    </source>
</evidence>
<sequence>MVLFAFSSTPGNGYVISSGDSSAWKSIPEGLSAKIKATAAAGDTVLSVSIGKDDWFINTSNFVYCCPSGAVTSCLSSAQAQSSNVRLADIEQFVFMPHTPTGYFCSTAKTSMWSGLPTSMAENLRLSSSKADIRCVAVGAGEQWIIVREDNSFAYNGISDDLEKTLKENHAASKTIKYITFSLDNASYYFVVYKDGSTVHLSPAAWHPQIKEYIQKSQERDDDDDDDDDDGAALLDLASFNADIQSIRNAVSSVQMHSI</sequence>
<dbReference type="OrthoDB" id="5271586at2759"/>
<evidence type="ECO:0000313" key="2">
    <source>
        <dbReference type="Proteomes" id="UP000807306"/>
    </source>
</evidence>
<name>A0A9P6JM22_9AGAR</name>
<dbReference type="EMBL" id="MU157884">
    <property type="protein sequence ID" value="KAF9525438.1"/>
    <property type="molecule type" value="Genomic_DNA"/>
</dbReference>
<proteinExistence type="predicted"/>
<accession>A0A9P6JM22</accession>
<dbReference type="Proteomes" id="UP000807306">
    <property type="component" value="Unassembled WGS sequence"/>
</dbReference>
<protein>
    <submittedName>
        <fullName evidence="1">Uncharacterized protein</fullName>
    </submittedName>
</protein>
<keyword evidence="2" id="KW-1185">Reference proteome</keyword>
<gene>
    <name evidence="1" type="ORF">CPB83DRAFT_885601</name>
</gene>
<dbReference type="AlphaFoldDB" id="A0A9P6JM22"/>
<reference evidence="1" key="1">
    <citation type="submission" date="2020-11" db="EMBL/GenBank/DDBJ databases">
        <authorList>
            <consortium name="DOE Joint Genome Institute"/>
            <person name="Ahrendt S."/>
            <person name="Riley R."/>
            <person name="Andreopoulos W."/>
            <person name="Labutti K."/>
            <person name="Pangilinan J."/>
            <person name="Ruiz-Duenas F.J."/>
            <person name="Barrasa J.M."/>
            <person name="Sanchez-Garcia M."/>
            <person name="Camarero S."/>
            <person name="Miyauchi S."/>
            <person name="Serrano A."/>
            <person name="Linde D."/>
            <person name="Babiker R."/>
            <person name="Drula E."/>
            <person name="Ayuso-Fernandez I."/>
            <person name="Pacheco R."/>
            <person name="Padilla G."/>
            <person name="Ferreira P."/>
            <person name="Barriuso J."/>
            <person name="Kellner H."/>
            <person name="Castanera R."/>
            <person name="Alfaro M."/>
            <person name="Ramirez L."/>
            <person name="Pisabarro A.G."/>
            <person name="Kuo A."/>
            <person name="Tritt A."/>
            <person name="Lipzen A."/>
            <person name="He G."/>
            <person name="Yan M."/>
            <person name="Ng V."/>
            <person name="Cullen D."/>
            <person name="Martin F."/>
            <person name="Rosso M.-N."/>
            <person name="Henrissat B."/>
            <person name="Hibbett D."/>
            <person name="Martinez A.T."/>
            <person name="Grigoriev I.V."/>
        </authorList>
    </citation>
    <scope>NUCLEOTIDE SEQUENCE</scope>
    <source>
        <strain evidence="1">CBS 506.95</strain>
    </source>
</reference>